<evidence type="ECO:0000259" key="2">
    <source>
        <dbReference type="Pfam" id="PF12102"/>
    </source>
</evidence>
<feature type="region of interest" description="Disordered" evidence="1">
    <location>
        <begin position="182"/>
        <end position="221"/>
    </location>
</feature>
<comment type="caution">
    <text evidence="3">The sequence shown here is derived from an EMBL/GenBank/DDBJ whole genome shotgun (WGS) entry which is preliminary data.</text>
</comment>
<gene>
    <name evidence="3" type="ORF">ACIO7M_07205</name>
</gene>
<dbReference type="Gene3D" id="3.30.920.90">
    <property type="match status" value="1"/>
</dbReference>
<keyword evidence="4" id="KW-1185">Reference proteome</keyword>
<evidence type="ECO:0000256" key="1">
    <source>
        <dbReference type="SAM" id="MobiDB-lite"/>
    </source>
</evidence>
<dbReference type="InterPro" id="IPR021961">
    <property type="entry name" value="McrB_DNA-bd"/>
</dbReference>
<proteinExistence type="predicted"/>
<sequence>MADTYDQKAGTRTHVPGQQVLRDVAKRADLGVPEGLVVAGYGGKGTAAASPWIGVFDKAINTNPKKDLYLAYIFSTDLTSVTLTLQQGVTELSDRIKNKQPFLAHLRRHAARLAAALPPSLTKDWNHRPALGGGVRPEAYAAASVAARRYEIADMPPEEELQRDLRAATNLLQRAAAAESAWRAARDDDDLDVPVLPQQRTSGEEGGESPQPTTMDAPTVSPATVVRPAGFKPRNSSDYIAHIAAHQQVKSRKHEELIKDFAAYISKRDYTPKNQHVHPKDLTLQPSDAERAPAPDGREWLVEAKVVRKGRADTAVREAIGQLREYSYFLYREKQLPAPHLIALFSEDIGVFAPYLEDQGISAIWQTADGWAGTSTAAAWGMVD</sequence>
<reference evidence="3 4" key="1">
    <citation type="submission" date="2024-10" db="EMBL/GenBank/DDBJ databases">
        <title>The Natural Products Discovery Center: Release of the First 8490 Sequenced Strains for Exploring Actinobacteria Biosynthetic Diversity.</title>
        <authorList>
            <person name="Kalkreuter E."/>
            <person name="Kautsar S.A."/>
            <person name="Yang D."/>
            <person name="Bader C.D."/>
            <person name="Teijaro C.N."/>
            <person name="Fluegel L."/>
            <person name="Davis C.M."/>
            <person name="Simpson J.R."/>
            <person name="Lauterbach L."/>
            <person name="Steele A.D."/>
            <person name="Gui C."/>
            <person name="Meng S."/>
            <person name="Li G."/>
            <person name="Viehrig K."/>
            <person name="Ye F."/>
            <person name="Su P."/>
            <person name="Kiefer A.F."/>
            <person name="Nichols A."/>
            <person name="Cepeda A.J."/>
            <person name="Yan W."/>
            <person name="Fan B."/>
            <person name="Jiang Y."/>
            <person name="Adhikari A."/>
            <person name="Zheng C.-J."/>
            <person name="Schuster L."/>
            <person name="Cowan T.M."/>
            <person name="Smanski M.J."/>
            <person name="Chevrette M.G."/>
            <person name="De Carvalho L.P.S."/>
            <person name="Shen B."/>
        </authorList>
    </citation>
    <scope>NUCLEOTIDE SEQUENCE [LARGE SCALE GENOMIC DNA]</scope>
    <source>
        <strain evidence="3 4">NPDC087220</strain>
    </source>
</reference>
<accession>A0ABW8ECC4</accession>
<organism evidence="3 4">
    <name type="scientific">Streptomyces toxytricini</name>
    <name type="common">Actinomyces toxytricini</name>
    <dbReference type="NCBI Taxonomy" id="67369"/>
    <lineage>
        <taxon>Bacteria</taxon>
        <taxon>Bacillati</taxon>
        <taxon>Actinomycetota</taxon>
        <taxon>Actinomycetes</taxon>
        <taxon>Kitasatosporales</taxon>
        <taxon>Streptomycetaceae</taxon>
        <taxon>Streptomyces</taxon>
    </lineage>
</organism>
<dbReference type="EMBL" id="JBIUYY010000002">
    <property type="protein sequence ID" value="MFJ2820883.1"/>
    <property type="molecule type" value="Genomic_DNA"/>
</dbReference>
<dbReference type="RefSeq" id="WP_402378422.1">
    <property type="nucleotide sequence ID" value="NZ_JBIUYY010000002.1"/>
</dbReference>
<protein>
    <submittedName>
        <fullName evidence="3">MrcB family domain-containing protein</fullName>
    </submittedName>
</protein>
<dbReference type="Proteomes" id="UP001617351">
    <property type="component" value="Unassembled WGS sequence"/>
</dbReference>
<feature type="domain" description="Type IV methyl-directed restriction enzyme EcoKMcrB subunit DNA-binding" evidence="2">
    <location>
        <begin position="32"/>
        <end position="171"/>
    </location>
</feature>
<feature type="region of interest" description="Disordered" evidence="1">
    <location>
        <begin position="272"/>
        <end position="294"/>
    </location>
</feature>
<evidence type="ECO:0000313" key="4">
    <source>
        <dbReference type="Proteomes" id="UP001617351"/>
    </source>
</evidence>
<evidence type="ECO:0000313" key="3">
    <source>
        <dbReference type="EMBL" id="MFJ2820883.1"/>
    </source>
</evidence>
<dbReference type="Pfam" id="PF12102">
    <property type="entry name" value="MrcB_N"/>
    <property type="match status" value="1"/>
</dbReference>
<name>A0ABW8ECC4_STRT5</name>